<proteinExistence type="predicted"/>
<organism evidence="1 2">
    <name type="scientific">Phyllobacterium phragmitis</name>
    <dbReference type="NCBI Taxonomy" id="2670329"/>
    <lineage>
        <taxon>Bacteria</taxon>
        <taxon>Pseudomonadati</taxon>
        <taxon>Pseudomonadota</taxon>
        <taxon>Alphaproteobacteria</taxon>
        <taxon>Hyphomicrobiales</taxon>
        <taxon>Phyllobacteriaceae</taxon>
        <taxon>Phyllobacterium</taxon>
    </lineage>
</organism>
<sequence length="303" mass="33511">MTDTIENSRAAYETAVIERLKESGLLEIEIRVEGLVRCGDGYQDEVINAGWHYWQAGIAAALATPQAPAPQVQNNTELLGYANVYHDNHGNLELGAADIDELETVKPYAAEFSKHVGIAEIRLIAESSGKSGAEIVANVSPQVPEIDRDEVCSKALDDISAERRRQIDVEGWTPEHDDAYVHRDLAKAAACYATGHVDRWPWPLKWWKPSNYRRSLVKAGALILAEIERLDRLAAAASSEGRIDPAPQVPEIDLIEWLDYRAAVCDQEIQSGEHPAHIKQVYAKDANRFRAARALLESIGGQT</sequence>
<gene>
    <name evidence="1" type="ORF">C5748_18100</name>
</gene>
<dbReference type="AlphaFoldDB" id="A0A2S9ING8"/>
<name>A0A2S9ING8_9HYPH</name>
<protein>
    <submittedName>
        <fullName evidence="1">Uncharacterized protein</fullName>
    </submittedName>
</protein>
<comment type="caution">
    <text evidence="1">The sequence shown here is derived from an EMBL/GenBank/DDBJ whole genome shotgun (WGS) entry which is preliminary data.</text>
</comment>
<keyword evidence="2" id="KW-1185">Reference proteome</keyword>
<evidence type="ECO:0000313" key="1">
    <source>
        <dbReference type="EMBL" id="PRD42070.1"/>
    </source>
</evidence>
<dbReference type="RefSeq" id="WP_105743338.1">
    <property type="nucleotide sequence ID" value="NZ_PVBR01000014.1"/>
</dbReference>
<dbReference type="Proteomes" id="UP000239434">
    <property type="component" value="Unassembled WGS sequence"/>
</dbReference>
<accession>A0A2S9ING8</accession>
<evidence type="ECO:0000313" key="2">
    <source>
        <dbReference type="Proteomes" id="UP000239434"/>
    </source>
</evidence>
<reference evidence="1 2" key="1">
    <citation type="submission" date="2018-02" db="EMBL/GenBank/DDBJ databases">
        <title>The draft genome of Phyllobacterium sp. 1N-3.</title>
        <authorList>
            <person name="Liu L."/>
            <person name="Li L."/>
            <person name="Zhang X."/>
            <person name="Wang T."/>
            <person name="Liang L."/>
        </authorList>
    </citation>
    <scope>NUCLEOTIDE SEQUENCE [LARGE SCALE GENOMIC DNA]</scope>
    <source>
        <strain evidence="1 2">1N-3</strain>
    </source>
</reference>
<dbReference type="EMBL" id="PVBR01000014">
    <property type="protein sequence ID" value="PRD42070.1"/>
    <property type="molecule type" value="Genomic_DNA"/>
</dbReference>